<evidence type="ECO:0000256" key="1">
    <source>
        <dbReference type="SAM" id="MobiDB-lite"/>
    </source>
</evidence>
<evidence type="ECO:0000313" key="4">
    <source>
        <dbReference type="Proteomes" id="UP000005408"/>
    </source>
</evidence>
<evidence type="ECO:0000259" key="2">
    <source>
        <dbReference type="Pfam" id="PF03372"/>
    </source>
</evidence>
<name>A0A8W8I567_MAGGI</name>
<dbReference type="OMA" id="WRPPQFC"/>
<reference evidence="3" key="1">
    <citation type="submission" date="2022-08" db="UniProtKB">
        <authorList>
            <consortium name="EnsemblMetazoa"/>
        </authorList>
    </citation>
    <scope>IDENTIFICATION</scope>
    <source>
        <strain evidence="3">05x7-T-G4-1.051#20</strain>
    </source>
</reference>
<dbReference type="Gene3D" id="3.60.10.10">
    <property type="entry name" value="Endonuclease/exonuclease/phosphatase"/>
    <property type="match status" value="1"/>
</dbReference>
<dbReference type="EnsemblMetazoa" id="G12629.8">
    <property type="protein sequence ID" value="G12629.8:cds"/>
    <property type="gene ID" value="G12629"/>
</dbReference>
<feature type="compositionally biased region" description="Basic and acidic residues" evidence="1">
    <location>
        <begin position="109"/>
        <end position="139"/>
    </location>
</feature>
<dbReference type="InterPro" id="IPR005135">
    <property type="entry name" value="Endo/exonuclease/phosphatase"/>
</dbReference>
<dbReference type="PANTHER" id="PTHR12121:SF34">
    <property type="entry name" value="PROTEIN ANGEL"/>
    <property type="match status" value="1"/>
</dbReference>
<keyword evidence="4" id="KW-1185">Reference proteome</keyword>
<dbReference type="Pfam" id="PF03372">
    <property type="entry name" value="Exo_endo_phos"/>
    <property type="match status" value="1"/>
</dbReference>
<sequence length="544" mass="62187">MSSIRPKKVDVIDLTTDDQPANTPPPTHTDNKRSINEISKGPQLDSNLVHSGSSHGVNGGENWLSDAMFRPFGPLKQAGQGVIRHFKRTNKPVQTLEKGPLAPGSKQRVGLDAEVERNEPQSHVKRSRSEPAIEPRDSLPRNREWELTPFGKVCQTRAHHGLPFSLMSYNVLAQDLLLDNQYLYRDHPTQVLDWEYRKQKLLQEFSAHQPDILCMQEVQESHLEEFYIPQLKALGYEGEYLRRTGGKVDGCATFYKKDKFSVEEARHVHYFQEGSSLTNRDNVGLILRLIPLNGQEGFCVANTHLLYNPKRGDIKLLQLVKLLAELDHMIPDFRSVPVILCGDFNARPHSFMYKFISQGYLRYHGLPIEGISAQRYGKGRKLLDMGLIPSNLTISDQCHYLEEQHVKMLRESPVLEGQFHTYHSSPYHHFHFPQVSQNSGFLWHKFHLISAYKHFIERTGEPEVTTQTNPFDSSVVDYVFYTVDGRESKSRRGNFSNRNVQEGRIKLLGRLGLLSQGEISSVGNLPNFQNPSDHMPLMVKFLLT</sequence>
<dbReference type="EnsemblMetazoa" id="G12629.1">
    <property type="protein sequence ID" value="G12629.1:cds"/>
    <property type="gene ID" value="G12629"/>
</dbReference>
<dbReference type="PANTHER" id="PTHR12121">
    <property type="entry name" value="CARBON CATABOLITE REPRESSOR PROTEIN 4"/>
    <property type="match status" value="1"/>
</dbReference>
<accession>A0A8W8I567</accession>
<dbReference type="GO" id="GO:0000175">
    <property type="term" value="F:3'-5'-RNA exonuclease activity"/>
    <property type="evidence" value="ECO:0007669"/>
    <property type="project" value="TreeGrafter"/>
</dbReference>
<dbReference type="InterPro" id="IPR036691">
    <property type="entry name" value="Endo/exonu/phosph_ase_sf"/>
</dbReference>
<dbReference type="EnsemblMetazoa" id="G12629.7">
    <property type="protein sequence ID" value="G12629.7:cds"/>
    <property type="gene ID" value="G12629"/>
</dbReference>
<dbReference type="EnsemblMetazoa" id="G12629.6">
    <property type="protein sequence ID" value="G12629.6:cds"/>
    <property type="gene ID" value="G12629"/>
</dbReference>
<proteinExistence type="predicted"/>
<organism evidence="3 4">
    <name type="scientific">Magallana gigas</name>
    <name type="common">Pacific oyster</name>
    <name type="synonym">Crassostrea gigas</name>
    <dbReference type="NCBI Taxonomy" id="29159"/>
    <lineage>
        <taxon>Eukaryota</taxon>
        <taxon>Metazoa</taxon>
        <taxon>Spiralia</taxon>
        <taxon>Lophotrochozoa</taxon>
        <taxon>Mollusca</taxon>
        <taxon>Bivalvia</taxon>
        <taxon>Autobranchia</taxon>
        <taxon>Pteriomorphia</taxon>
        <taxon>Ostreida</taxon>
        <taxon>Ostreoidea</taxon>
        <taxon>Ostreidae</taxon>
        <taxon>Magallana</taxon>
    </lineage>
</organism>
<dbReference type="AlphaFoldDB" id="A0A8W8I567"/>
<feature type="domain" description="Endonuclease/exonuclease/phosphatase" evidence="2">
    <location>
        <begin position="167"/>
        <end position="534"/>
    </location>
</feature>
<dbReference type="EnsemblMetazoa" id="G12629.2">
    <property type="protein sequence ID" value="G12629.2:cds"/>
    <property type="gene ID" value="G12629"/>
</dbReference>
<evidence type="ECO:0000313" key="3">
    <source>
        <dbReference type="EnsemblMetazoa" id="G12629.6:cds"/>
    </source>
</evidence>
<dbReference type="EnsemblMetazoa" id="G12629.5">
    <property type="protein sequence ID" value="G12629.5:cds"/>
    <property type="gene ID" value="G12629"/>
</dbReference>
<protein>
    <recommendedName>
        <fullName evidence="2">Endonuclease/exonuclease/phosphatase domain-containing protein</fullName>
    </recommendedName>
</protein>
<feature type="region of interest" description="Disordered" evidence="1">
    <location>
        <begin position="1"/>
        <end position="55"/>
    </location>
</feature>
<dbReference type="EnsemblMetazoa" id="G12629.4">
    <property type="protein sequence ID" value="G12629.4:cds"/>
    <property type="gene ID" value="G12629"/>
</dbReference>
<dbReference type="Proteomes" id="UP000005408">
    <property type="component" value="Unassembled WGS sequence"/>
</dbReference>
<feature type="region of interest" description="Disordered" evidence="1">
    <location>
        <begin position="89"/>
        <end position="139"/>
    </location>
</feature>
<dbReference type="InterPro" id="IPR050410">
    <property type="entry name" value="CCR4/nocturin_mRNA_transcr"/>
</dbReference>
<dbReference type="SUPFAM" id="SSF56219">
    <property type="entry name" value="DNase I-like"/>
    <property type="match status" value="1"/>
</dbReference>